<protein>
    <recommendedName>
        <fullName evidence="6">Transmembrane protein</fullName>
    </recommendedName>
</protein>
<evidence type="ECO:0000313" key="5">
    <source>
        <dbReference type="Proteomes" id="UP000041254"/>
    </source>
</evidence>
<feature type="signal peptide" evidence="3">
    <location>
        <begin position="1"/>
        <end position="21"/>
    </location>
</feature>
<evidence type="ECO:0008006" key="6">
    <source>
        <dbReference type="Google" id="ProtNLM"/>
    </source>
</evidence>
<dbReference type="Proteomes" id="UP000041254">
    <property type="component" value="Unassembled WGS sequence"/>
</dbReference>
<feature type="chain" id="PRO_5005189074" description="Transmembrane protein" evidence="3">
    <location>
        <begin position="22"/>
        <end position="160"/>
    </location>
</feature>
<feature type="compositionally biased region" description="Basic and acidic residues" evidence="1">
    <location>
        <begin position="58"/>
        <end position="68"/>
    </location>
</feature>
<keyword evidence="2" id="KW-0472">Membrane</keyword>
<accession>A0A0G4FUC0</accession>
<feature type="region of interest" description="Disordered" evidence="1">
    <location>
        <begin position="47"/>
        <end position="115"/>
    </location>
</feature>
<gene>
    <name evidence="4" type="ORF">Vbra_16212</name>
</gene>
<reference evidence="4 5" key="1">
    <citation type="submission" date="2014-11" db="EMBL/GenBank/DDBJ databases">
        <authorList>
            <person name="Zhu J."/>
            <person name="Qi W."/>
            <person name="Song R."/>
        </authorList>
    </citation>
    <scope>NUCLEOTIDE SEQUENCE [LARGE SCALE GENOMIC DNA]</scope>
</reference>
<keyword evidence="2" id="KW-0812">Transmembrane</keyword>
<sequence>MRCLPLVSLASFVSFLSTAVGLSDMGAFVPSLGMEEGAPRRRLSLARRTHRTALTMAEEGRSSTRPKSDEEDLFPEAPPSSPQQKDSPATPTPSSSSFTPYPSPPPLDDDKKSDDRADPLRTIFYVIIPLIGLSAQLYFALSRDSLPQEYLGPAVMDLLM</sequence>
<feature type="compositionally biased region" description="Low complexity" evidence="1">
    <location>
        <begin position="85"/>
        <end position="100"/>
    </location>
</feature>
<dbReference type="InParanoid" id="A0A0G4FUC0"/>
<keyword evidence="3" id="KW-0732">Signal</keyword>
<keyword evidence="5" id="KW-1185">Reference proteome</keyword>
<evidence type="ECO:0000256" key="3">
    <source>
        <dbReference type="SAM" id="SignalP"/>
    </source>
</evidence>
<organism evidence="4 5">
    <name type="scientific">Vitrella brassicaformis (strain CCMP3155)</name>
    <dbReference type="NCBI Taxonomy" id="1169540"/>
    <lineage>
        <taxon>Eukaryota</taxon>
        <taxon>Sar</taxon>
        <taxon>Alveolata</taxon>
        <taxon>Colpodellida</taxon>
        <taxon>Vitrellaceae</taxon>
        <taxon>Vitrella</taxon>
    </lineage>
</organism>
<name>A0A0G4FUC0_VITBC</name>
<evidence type="ECO:0000256" key="1">
    <source>
        <dbReference type="SAM" id="MobiDB-lite"/>
    </source>
</evidence>
<evidence type="ECO:0000256" key="2">
    <source>
        <dbReference type="SAM" id="Phobius"/>
    </source>
</evidence>
<proteinExistence type="predicted"/>
<keyword evidence="2" id="KW-1133">Transmembrane helix</keyword>
<dbReference type="EMBL" id="CDMY01000499">
    <property type="protein sequence ID" value="CEM18317.1"/>
    <property type="molecule type" value="Genomic_DNA"/>
</dbReference>
<dbReference type="VEuPathDB" id="CryptoDB:Vbra_16212"/>
<evidence type="ECO:0000313" key="4">
    <source>
        <dbReference type="EMBL" id="CEM18317.1"/>
    </source>
</evidence>
<dbReference type="AlphaFoldDB" id="A0A0G4FUC0"/>
<feature type="transmembrane region" description="Helical" evidence="2">
    <location>
        <begin position="122"/>
        <end position="141"/>
    </location>
</feature>